<evidence type="ECO:0000313" key="7">
    <source>
        <dbReference type="EMBL" id="TYP00245.1"/>
    </source>
</evidence>
<dbReference type="EMBL" id="VNIB01000001">
    <property type="protein sequence ID" value="TYP00245.1"/>
    <property type="molecule type" value="Genomic_DNA"/>
</dbReference>
<comment type="caution">
    <text evidence="7">The sequence shown here is derived from an EMBL/GenBank/DDBJ whole genome shotgun (WGS) entry which is preliminary data.</text>
</comment>
<reference evidence="7 8" key="1">
    <citation type="submission" date="2019-07" db="EMBL/GenBank/DDBJ databases">
        <title>Genomic Encyclopedia of Type Strains, Phase IV (KMG-IV): sequencing the most valuable type-strain genomes for metagenomic binning, comparative biology and taxonomic classification.</title>
        <authorList>
            <person name="Goeker M."/>
        </authorList>
    </citation>
    <scope>NUCLEOTIDE SEQUENCE [LARGE SCALE GENOMIC DNA]</scope>
    <source>
        <strain evidence="7 8">SS015</strain>
    </source>
</reference>
<dbReference type="PIRSF" id="PIRSF002583">
    <property type="entry name" value="Hsp90"/>
    <property type="match status" value="1"/>
</dbReference>
<dbReference type="InterPro" id="IPR020575">
    <property type="entry name" value="Hsp90_N"/>
</dbReference>
<dbReference type="SUPFAM" id="SSF55874">
    <property type="entry name" value="ATPase domain of HSP90 chaperone/DNA topoisomerase II/histidine kinase"/>
    <property type="match status" value="1"/>
</dbReference>
<dbReference type="Proteomes" id="UP000324159">
    <property type="component" value="Unassembled WGS sequence"/>
</dbReference>
<accession>A0A5D3WNY5</accession>
<dbReference type="GO" id="GO:0016887">
    <property type="term" value="F:ATP hydrolysis activity"/>
    <property type="evidence" value="ECO:0007669"/>
    <property type="project" value="InterPro"/>
</dbReference>
<dbReference type="GO" id="GO:0051082">
    <property type="term" value="F:unfolded protein binding"/>
    <property type="evidence" value="ECO:0007669"/>
    <property type="project" value="InterPro"/>
</dbReference>
<dbReference type="Pfam" id="PF00183">
    <property type="entry name" value="HSP90"/>
    <property type="match status" value="1"/>
</dbReference>
<keyword evidence="8" id="KW-1185">Reference proteome</keyword>
<keyword evidence="4" id="KW-0143">Chaperone</keyword>
<evidence type="ECO:0000259" key="6">
    <source>
        <dbReference type="SMART" id="SM00387"/>
    </source>
</evidence>
<gene>
    <name evidence="7" type="ORF">EDC39_101406</name>
</gene>
<sequence>MSEQQEKIEQGNISIHTENIFPIIKKWLYSEHDIFLRELVANAVDAIHKLKQIGTVEGLQIGDDFAVEIEMDKAAGTVTVRDNGIGMTADEIRRYINQIAFSSAKEFVSRFRDAADPNQLIGHFGLGFYSAFMVADKVEIRSLSYQEGAEGAHWVCDGSTRYELRPFAKADRGTEVILHIAKESSEFLDQERLRQVLKRYCNFLPVPIRLGGEVVNDCAPLWCRTPSEISEEEYRQFYRKLYPLAEDPLFWIHLNVDFPFNLRGIIYFPRLNNEFDVTKSHIKLFCNQVFVTDNCPELIPEFLLPLQGCLDAPDLPLNVSRSYLQKEPQVRKIREVLAGRVAARIVELAKKDRESFVDVWEMIHTFVKFGMMQDDKFRSRVEDIVLFRTTHESGHTTLKDYRERASKDQGDKIFYATDEVGQASYVRLFNSQGREVLILDAMIDSHFIQFLEMKNPSLRFIRVDAEVDASLVDEEDKAADLVSADSEKSPRELLNEFATGLFGKEGVRVRVESLKDEQLPGLLLVDERLRRFREMTRLSGRDLPDGDDEKTFLVNIGSRAGKRIVELLRSGRRDTAELALRHVYDLACLSGQAFDRERMEAFLQRSARLLELVGAAETEEG</sequence>
<dbReference type="PRINTS" id="PR00775">
    <property type="entry name" value="HEATSHOCK90"/>
</dbReference>
<dbReference type="OrthoDB" id="9802640at2"/>
<feature type="binding site" evidence="5">
    <location>
        <position position="321"/>
    </location>
    <ligand>
        <name>ATP</name>
        <dbReference type="ChEBI" id="CHEBI:30616"/>
    </ligand>
</feature>
<feature type="domain" description="Histidine kinase/HSP90-like ATPase" evidence="6">
    <location>
        <begin position="31"/>
        <end position="184"/>
    </location>
</feature>
<dbReference type="InterPro" id="IPR036890">
    <property type="entry name" value="HATPase_C_sf"/>
</dbReference>
<dbReference type="CDD" id="cd16927">
    <property type="entry name" value="HATPase_Hsp90-like"/>
    <property type="match status" value="1"/>
</dbReference>
<name>A0A5D3WNY5_9BACT</name>
<evidence type="ECO:0000256" key="3">
    <source>
        <dbReference type="ARBA" id="ARBA00022840"/>
    </source>
</evidence>
<proteinExistence type="inferred from homology"/>
<keyword evidence="2 5" id="KW-0547">Nucleotide-binding</keyword>
<dbReference type="PANTHER" id="PTHR11528">
    <property type="entry name" value="HEAT SHOCK PROTEIN 90 FAMILY MEMBER"/>
    <property type="match status" value="1"/>
</dbReference>
<evidence type="ECO:0000256" key="2">
    <source>
        <dbReference type="ARBA" id="ARBA00022741"/>
    </source>
</evidence>
<organism evidence="7 8">
    <name type="scientific">Geothermobacter ehrlichii</name>
    <dbReference type="NCBI Taxonomy" id="213224"/>
    <lineage>
        <taxon>Bacteria</taxon>
        <taxon>Pseudomonadati</taxon>
        <taxon>Thermodesulfobacteriota</taxon>
        <taxon>Desulfuromonadia</taxon>
        <taxon>Desulfuromonadales</taxon>
        <taxon>Geothermobacteraceae</taxon>
        <taxon>Geothermobacter</taxon>
    </lineage>
</organism>
<feature type="binding site" evidence="5">
    <location>
        <position position="42"/>
    </location>
    <ligand>
        <name>ATP</name>
        <dbReference type="ChEBI" id="CHEBI:30616"/>
    </ligand>
</feature>
<comment type="similarity">
    <text evidence="1">Belongs to the heat shock protein 90 family.</text>
</comment>
<dbReference type="SMART" id="SM00387">
    <property type="entry name" value="HATPase_c"/>
    <property type="match status" value="1"/>
</dbReference>
<dbReference type="Gene3D" id="3.30.565.10">
    <property type="entry name" value="Histidine kinase-like ATPase, C-terminal domain"/>
    <property type="match status" value="1"/>
</dbReference>
<dbReference type="Pfam" id="PF13589">
    <property type="entry name" value="HATPase_c_3"/>
    <property type="match status" value="1"/>
</dbReference>
<dbReference type="RefSeq" id="WP_148894439.1">
    <property type="nucleotide sequence ID" value="NZ_VNIB01000001.1"/>
</dbReference>
<dbReference type="Gene3D" id="3.30.230.80">
    <property type="match status" value="1"/>
</dbReference>
<dbReference type="Gene3D" id="3.40.50.11260">
    <property type="match status" value="1"/>
</dbReference>
<evidence type="ECO:0000256" key="4">
    <source>
        <dbReference type="ARBA" id="ARBA00023186"/>
    </source>
</evidence>
<dbReference type="SUPFAM" id="SSF54211">
    <property type="entry name" value="Ribosomal protein S5 domain 2-like"/>
    <property type="match status" value="1"/>
</dbReference>
<dbReference type="GO" id="GO:0140662">
    <property type="term" value="F:ATP-dependent protein folding chaperone"/>
    <property type="evidence" value="ECO:0007669"/>
    <property type="project" value="InterPro"/>
</dbReference>
<dbReference type="GO" id="GO:0005524">
    <property type="term" value="F:ATP binding"/>
    <property type="evidence" value="ECO:0007669"/>
    <property type="project" value="UniProtKB-KW"/>
</dbReference>
<dbReference type="AlphaFoldDB" id="A0A5D3WNY5"/>
<evidence type="ECO:0000256" key="5">
    <source>
        <dbReference type="PIRSR" id="PIRSR002583-1"/>
    </source>
</evidence>
<feature type="binding site" evidence="5">
    <location>
        <position position="82"/>
    </location>
    <ligand>
        <name>ATP</name>
        <dbReference type="ChEBI" id="CHEBI:30616"/>
    </ligand>
</feature>
<feature type="binding site" evidence="5">
    <location>
        <position position="87"/>
    </location>
    <ligand>
        <name>ATP</name>
        <dbReference type="ChEBI" id="CHEBI:30616"/>
    </ligand>
</feature>
<dbReference type="InterPro" id="IPR020568">
    <property type="entry name" value="Ribosomal_Su5_D2-typ_SF"/>
</dbReference>
<dbReference type="NCBIfam" id="NF003555">
    <property type="entry name" value="PRK05218.1"/>
    <property type="match status" value="1"/>
</dbReference>
<feature type="binding site" evidence="5">
    <location>
        <position position="38"/>
    </location>
    <ligand>
        <name>ATP</name>
        <dbReference type="ChEBI" id="CHEBI:30616"/>
    </ligand>
</feature>
<dbReference type="FunFam" id="3.30.565.10:FF:000076">
    <property type="entry name" value="Molecular chaperone HtpG"/>
    <property type="match status" value="1"/>
</dbReference>
<feature type="binding site" evidence="5">
    <location>
        <position position="174"/>
    </location>
    <ligand>
        <name>ATP</name>
        <dbReference type="ChEBI" id="CHEBI:30616"/>
    </ligand>
</feature>
<evidence type="ECO:0000313" key="8">
    <source>
        <dbReference type="Proteomes" id="UP000324159"/>
    </source>
</evidence>
<protein>
    <submittedName>
        <fullName evidence="7">Molecular chaperone HtpG</fullName>
    </submittedName>
</protein>
<evidence type="ECO:0000256" key="1">
    <source>
        <dbReference type="ARBA" id="ARBA00008239"/>
    </source>
</evidence>
<keyword evidence="3 5" id="KW-0067">ATP-binding</keyword>
<dbReference type="InterPro" id="IPR003594">
    <property type="entry name" value="HATPase_dom"/>
</dbReference>
<dbReference type="InterPro" id="IPR001404">
    <property type="entry name" value="Hsp90_fam"/>
</dbReference>